<accession>A0A6V7X3N2</accession>
<organism evidence="1 2">
    <name type="scientific">Meloidogyne enterolobii</name>
    <name type="common">Root-knot nematode worm</name>
    <name type="synonym">Meloidogyne mayaguensis</name>
    <dbReference type="NCBI Taxonomy" id="390850"/>
    <lineage>
        <taxon>Eukaryota</taxon>
        <taxon>Metazoa</taxon>
        <taxon>Ecdysozoa</taxon>
        <taxon>Nematoda</taxon>
        <taxon>Chromadorea</taxon>
        <taxon>Rhabditida</taxon>
        <taxon>Tylenchina</taxon>
        <taxon>Tylenchomorpha</taxon>
        <taxon>Tylenchoidea</taxon>
        <taxon>Meloidogynidae</taxon>
        <taxon>Meloidogyninae</taxon>
        <taxon>Meloidogyne</taxon>
    </lineage>
</organism>
<sequence length="102" mass="11893">MIKFNFLIIFSIIFLSIFQFFDNGPTLTLAILAPLDQQVINVGRKKRQYADVNGGNEETKIKSEKKNFIFEQLGLRKKRQYAEEKEKESLIDKTLKKFGFGK</sequence>
<reference evidence="1 2" key="1">
    <citation type="submission" date="2020-08" db="EMBL/GenBank/DDBJ databases">
        <authorList>
            <person name="Koutsovoulos G."/>
            <person name="Danchin GJ E."/>
        </authorList>
    </citation>
    <scope>NUCLEOTIDE SEQUENCE [LARGE SCALE GENOMIC DNA]</scope>
</reference>
<evidence type="ECO:0000313" key="1">
    <source>
        <dbReference type="EMBL" id="CAD2193823.1"/>
    </source>
</evidence>
<gene>
    <name evidence="1" type="ORF">MENT_LOCUS46794</name>
</gene>
<dbReference type="AlphaFoldDB" id="A0A6V7X3N2"/>
<protein>
    <submittedName>
        <fullName evidence="1">Uncharacterized protein</fullName>
    </submittedName>
</protein>
<evidence type="ECO:0000313" key="2">
    <source>
        <dbReference type="Proteomes" id="UP000580250"/>
    </source>
</evidence>
<dbReference type="Proteomes" id="UP000580250">
    <property type="component" value="Unassembled WGS sequence"/>
</dbReference>
<proteinExistence type="predicted"/>
<comment type="caution">
    <text evidence="1">The sequence shown here is derived from an EMBL/GenBank/DDBJ whole genome shotgun (WGS) entry which is preliminary data.</text>
</comment>
<name>A0A6V7X3N2_MELEN</name>
<dbReference type="EMBL" id="CAJEWN010001060">
    <property type="protein sequence ID" value="CAD2193823.1"/>
    <property type="molecule type" value="Genomic_DNA"/>
</dbReference>